<comment type="caution">
    <text evidence="2">The sequence shown here is derived from an EMBL/GenBank/DDBJ whole genome shotgun (WGS) entry which is preliminary data.</text>
</comment>
<keyword evidence="1" id="KW-1133">Transmembrane helix</keyword>
<keyword evidence="3" id="KW-1185">Reference proteome</keyword>
<organism evidence="2 3">
    <name type="scientific">Thermotalea metallivorans</name>
    <dbReference type="NCBI Taxonomy" id="520762"/>
    <lineage>
        <taxon>Bacteria</taxon>
        <taxon>Bacillati</taxon>
        <taxon>Bacillota</taxon>
        <taxon>Clostridia</taxon>
        <taxon>Peptostreptococcales</taxon>
        <taxon>Thermotaleaceae</taxon>
        <taxon>Thermotalea</taxon>
    </lineage>
</organism>
<name>A0A140LBF9_9FIRM</name>
<dbReference type="AlphaFoldDB" id="A0A140LBF9"/>
<reference evidence="2 3" key="1">
    <citation type="submission" date="2015-12" db="EMBL/GenBank/DDBJ databases">
        <title>Draft genome sequence of the thermoanaerobe Thermotalea metallivorans, an isolate from the runoff channel of the Great Artesian Basin, Australia.</title>
        <authorList>
            <person name="Patel B.K."/>
        </authorList>
    </citation>
    <scope>NUCLEOTIDE SEQUENCE [LARGE SCALE GENOMIC DNA]</scope>
    <source>
        <strain evidence="2 3">B2-1</strain>
    </source>
</reference>
<dbReference type="Proteomes" id="UP000070456">
    <property type="component" value="Unassembled WGS sequence"/>
</dbReference>
<keyword evidence="1" id="KW-0472">Membrane</keyword>
<sequence length="33" mass="3631">MNKVKTLIVGFMFFVLISGFTVGITNISKILAQ</sequence>
<gene>
    <name evidence="2" type="ORF">AN619_03380</name>
</gene>
<evidence type="ECO:0000256" key="1">
    <source>
        <dbReference type="SAM" id="Phobius"/>
    </source>
</evidence>
<dbReference type="EMBL" id="LOEE01000009">
    <property type="protein sequence ID" value="KXG77884.1"/>
    <property type="molecule type" value="Genomic_DNA"/>
</dbReference>
<proteinExistence type="predicted"/>
<protein>
    <submittedName>
        <fullName evidence="2">Uncharacterized protein</fullName>
    </submittedName>
</protein>
<evidence type="ECO:0000313" key="3">
    <source>
        <dbReference type="Proteomes" id="UP000070456"/>
    </source>
</evidence>
<feature type="transmembrane region" description="Helical" evidence="1">
    <location>
        <begin position="6"/>
        <end position="27"/>
    </location>
</feature>
<accession>A0A140LBF9</accession>
<evidence type="ECO:0000313" key="2">
    <source>
        <dbReference type="EMBL" id="KXG77884.1"/>
    </source>
</evidence>
<keyword evidence="1" id="KW-0812">Transmembrane</keyword>